<evidence type="ECO:0000256" key="3">
    <source>
        <dbReference type="ARBA" id="ARBA00022692"/>
    </source>
</evidence>
<evidence type="ECO:0000256" key="7">
    <source>
        <dbReference type="SAM" id="Phobius"/>
    </source>
</evidence>
<keyword evidence="3 7" id="KW-0812">Transmembrane</keyword>
<dbReference type="RefSeq" id="WP_189403863.1">
    <property type="nucleotide sequence ID" value="NZ_BMXP01000002.1"/>
</dbReference>
<comment type="subcellular location">
    <subcellularLocation>
        <location evidence="1">Cell membrane</location>
        <topology evidence="1">Multi-pass membrane protein</topology>
    </subcellularLocation>
</comment>
<dbReference type="AlphaFoldDB" id="A0A918MW24"/>
<dbReference type="PANTHER" id="PTHR43738">
    <property type="entry name" value="ABC TRANSPORTER, MEMBRANE PROTEIN"/>
    <property type="match status" value="1"/>
</dbReference>
<feature type="region of interest" description="Disordered" evidence="6">
    <location>
        <begin position="211"/>
        <end position="251"/>
    </location>
</feature>
<dbReference type="GO" id="GO:0005886">
    <property type="term" value="C:plasma membrane"/>
    <property type="evidence" value="ECO:0007669"/>
    <property type="project" value="UniProtKB-SubCell"/>
</dbReference>
<feature type="transmembrane region" description="Helical" evidence="7">
    <location>
        <begin position="306"/>
        <end position="329"/>
    </location>
</feature>
<proteinExistence type="predicted"/>
<dbReference type="InterPro" id="IPR051125">
    <property type="entry name" value="ABC-4/HrtB_transporter"/>
</dbReference>
<protein>
    <submittedName>
        <fullName evidence="10">Peptide ABC transporter permease</fullName>
    </submittedName>
</protein>
<dbReference type="InterPro" id="IPR003838">
    <property type="entry name" value="ABC3_permease_C"/>
</dbReference>
<gene>
    <name evidence="10" type="ORF">GCM10007391_08480</name>
</gene>
<evidence type="ECO:0000256" key="5">
    <source>
        <dbReference type="ARBA" id="ARBA00023136"/>
    </source>
</evidence>
<dbReference type="Proteomes" id="UP000631300">
    <property type="component" value="Unassembled WGS sequence"/>
</dbReference>
<reference evidence="10" key="1">
    <citation type="journal article" date="2014" name="Int. J. Syst. Evol. Microbiol.">
        <title>Complete genome sequence of Corynebacterium casei LMG S-19264T (=DSM 44701T), isolated from a smear-ripened cheese.</title>
        <authorList>
            <consortium name="US DOE Joint Genome Institute (JGI-PGF)"/>
            <person name="Walter F."/>
            <person name="Albersmeier A."/>
            <person name="Kalinowski J."/>
            <person name="Ruckert C."/>
        </authorList>
    </citation>
    <scope>NUCLEOTIDE SEQUENCE</scope>
    <source>
        <strain evidence="10">KCTC 22164</strain>
    </source>
</reference>
<evidence type="ECO:0000256" key="1">
    <source>
        <dbReference type="ARBA" id="ARBA00004651"/>
    </source>
</evidence>
<feature type="domain" description="MacB-like periplasmic core" evidence="9">
    <location>
        <begin position="18"/>
        <end position="208"/>
    </location>
</feature>
<reference evidence="10" key="2">
    <citation type="submission" date="2020-09" db="EMBL/GenBank/DDBJ databases">
        <authorList>
            <person name="Sun Q."/>
            <person name="Kim S."/>
        </authorList>
    </citation>
    <scope>NUCLEOTIDE SEQUENCE</scope>
    <source>
        <strain evidence="10">KCTC 22164</strain>
    </source>
</reference>
<keyword evidence="4 7" id="KW-1133">Transmembrane helix</keyword>
<feature type="transmembrane region" description="Helical" evidence="7">
    <location>
        <begin position="350"/>
        <end position="380"/>
    </location>
</feature>
<dbReference type="Pfam" id="PF02687">
    <property type="entry name" value="FtsX"/>
    <property type="match status" value="1"/>
</dbReference>
<evidence type="ECO:0000313" key="10">
    <source>
        <dbReference type="EMBL" id="GGW78219.1"/>
    </source>
</evidence>
<keyword evidence="2" id="KW-1003">Cell membrane</keyword>
<dbReference type="EMBL" id="BMXP01000002">
    <property type="protein sequence ID" value="GGW78219.1"/>
    <property type="molecule type" value="Genomic_DNA"/>
</dbReference>
<feature type="transmembrane region" description="Helical" evidence="7">
    <location>
        <begin position="17"/>
        <end position="37"/>
    </location>
</feature>
<feature type="transmembrane region" description="Helical" evidence="7">
    <location>
        <begin position="400"/>
        <end position="424"/>
    </location>
</feature>
<keyword evidence="5 7" id="KW-0472">Membrane</keyword>
<evidence type="ECO:0000313" key="11">
    <source>
        <dbReference type="Proteomes" id="UP000631300"/>
    </source>
</evidence>
<evidence type="ECO:0000256" key="2">
    <source>
        <dbReference type="ARBA" id="ARBA00022475"/>
    </source>
</evidence>
<feature type="compositionally biased region" description="Basic and acidic residues" evidence="6">
    <location>
        <begin position="227"/>
        <end position="247"/>
    </location>
</feature>
<evidence type="ECO:0000256" key="4">
    <source>
        <dbReference type="ARBA" id="ARBA00022989"/>
    </source>
</evidence>
<dbReference type="Pfam" id="PF12704">
    <property type="entry name" value="MacB_PCD"/>
    <property type="match status" value="1"/>
</dbReference>
<comment type="caution">
    <text evidence="10">The sequence shown here is derived from an EMBL/GenBank/DDBJ whole genome shotgun (WGS) entry which is preliminary data.</text>
</comment>
<keyword evidence="11" id="KW-1185">Reference proteome</keyword>
<accession>A0A918MW24</accession>
<dbReference type="InterPro" id="IPR025857">
    <property type="entry name" value="MacB_PCD"/>
</dbReference>
<feature type="domain" description="ABC3 transporter permease C-terminal" evidence="8">
    <location>
        <begin position="310"/>
        <end position="425"/>
    </location>
</feature>
<name>A0A918MW24_9ALTE</name>
<evidence type="ECO:0000259" key="9">
    <source>
        <dbReference type="Pfam" id="PF12704"/>
    </source>
</evidence>
<evidence type="ECO:0000256" key="6">
    <source>
        <dbReference type="SAM" id="MobiDB-lite"/>
    </source>
</evidence>
<sequence length="435" mass="46855">MILSLATASLKNRRGSVLLTVFSIVISVSLLLSVEYIRGQVKESFTRTVSGVDLIVGGRTGQLNLLLYSVFRIGNPTTGIAWQSVEHLQNNPSVAWMIPIALGDAHKGFRVVGTDNRYFDHFKYGSKQSLTFAHGGAFSHDKSAVIGADVARELGYSIGDDIVVAHGLGDVSFKKHDSHPFTISGILAATGTPVDQAVYVTLQGLESVHEESGQQALRKPISRKHSIQHDSDHAEHDDHHTDTDTHTLSDVPPDKISAVMLGLNNRVAALQLQHQVNQYKQEPLMAILPGVALAQLWELMGNVEKLLLGISALILLSSLVGLTTMLLASMRERRQEIAVLRAIGAGPGTVLWLIQAEALLISSAGCVIAFIAVSATLYLSADWLSSTYGLFVSGTLFTPATAIVVVSVILATWLVSFIPALAAYRRALHSGLQHP</sequence>
<organism evidence="10 11">
    <name type="scientific">Alteromonas halophila</name>
    <dbReference type="NCBI Taxonomy" id="516698"/>
    <lineage>
        <taxon>Bacteria</taxon>
        <taxon>Pseudomonadati</taxon>
        <taxon>Pseudomonadota</taxon>
        <taxon>Gammaproteobacteria</taxon>
        <taxon>Alteromonadales</taxon>
        <taxon>Alteromonadaceae</taxon>
        <taxon>Alteromonas/Salinimonas group</taxon>
        <taxon>Alteromonas</taxon>
    </lineage>
</organism>
<evidence type="ECO:0000259" key="8">
    <source>
        <dbReference type="Pfam" id="PF02687"/>
    </source>
</evidence>
<dbReference type="PANTHER" id="PTHR43738:SF2">
    <property type="entry name" value="ABC TRANSPORTER PERMEASE"/>
    <property type="match status" value="1"/>
</dbReference>